<accession>A0A2N0VE38</accession>
<evidence type="ECO:0000256" key="1">
    <source>
        <dbReference type="ARBA" id="ARBA00008791"/>
    </source>
</evidence>
<evidence type="ECO:0000313" key="4">
    <source>
        <dbReference type="Proteomes" id="UP000233398"/>
    </source>
</evidence>
<dbReference type="AlphaFoldDB" id="A0A2N0VE38"/>
<dbReference type="PANTHER" id="PTHR46268:SF6">
    <property type="entry name" value="UNIVERSAL STRESS PROTEIN UP12"/>
    <property type="match status" value="1"/>
</dbReference>
<reference evidence="3 4" key="1">
    <citation type="submission" date="2017-11" db="EMBL/GenBank/DDBJ databases">
        <title>Rhodohalobacter 15182 sp. nov., isolated from a salt lake.</title>
        <authorList>
            <person name="Han S."/>
        </authorList>
    </citation>
    <scope>NUCLEOTIDE SEQUENCE [LARGE SCALE GENOMIC DNA]</scope>
    <source>
        <strain evidence="3 4">15182</strain>
    </source>
</reference>
<gene>
    <name evidence="3" type="ORF">CWD77_15385</name>
</gene>
<dbReference type="RefSeq" id="WP_101074495.1">
    <property type="nucleotide sequence ID" value="NZ_PISP01000007.1"/>
</dbReference>
<feature type="domain" description="UspA" evidence="2">
    <location>
        <begin position="150"/>
        <end position="274"/>
    </location>
</feature>
<dbReference type="InterPro" id="IPR006016">
    <property type="entry name" value="UspA"/>
</dbReference>
<dbReference type="Pfam" id="PF00582">
    <property type="entry name" value="Usp"/>
    <property type="match status" value="1"/>
</dbReference>
<protein>
    <recommendedName>
        <fullName evidence="2">UspA domain-containing protein</fullName>
    </recommendedName>
</protein>
<dbReference type="EMBL" id="PISP01000007">
    <property type="protein sequence ID" value="PKD42420.1"/>
    <property type="molecule type" value="Genomic_DNA"/>
</dbReference>
<sequence>MKDSKHWLACLDLSNMDDVLIGYTAFLTSIVKPKTITFFHTIESGPTALEIVEQFPEIDSEEEFLDLIRNELHEKISGHFDDESIEIRIVIKQGKPTDQIIELTNSLEPDLILMGKKIGYAGEGVIPRRILKYVSASVLFIPENSRYSLENILVPVDFSEQSAKAVQTASSLVDGGHVTAQHIYRYRAQFFPYTLSDEEKREVDKKIEKKMKSFQNENGISDSVNFVLTLHKKGKVADEVYNQVVKDQVDFIIVSAKSKKISSIISHDFTDKMVDYAFGIPLLVQKNKERHSKFLRALLGD</sequence>
<comment type="caution">
    <text evidence="3">The sequence shown here is derived from an EMBL/GenBank/DDBJ whole genome shotgun (WGS) entry which is preliminary data.</text>
</comment>
<evidence type="ECO:0000259" key="2">
    <source>
        <dbReference type="Pfam" id="PF00582"/>
    </source>
</evidence>
<dbReference type="OrthoDB" id="1522996at2"/>
<dbReference type="Gene3D" id="3.40.50.620">
    <property type="entry name" value="HUPs"/>
    <property type="match status" value="2"/>
</dbReference>
<proteinExistence type="inferred from homology"/>
<dbReference type="CDD" id="cd00293">
    <property type="entry name" value="USP-like"/>
    <property type="match status" value="2"/>
</dbReference>
<evidence type="ECO:0000313" key="3">
    <source>
        <dbReference type="EMBL" id="PKD42420.1"/>
    </source>
</evidence>
<keyword evidence="4" id="KW-1185">Reference proteome</keyword>
<dbReference type="InterPro" id="IPR014729">
    <property type="entry name" value="Rossmann-like_a/b/a_fold"/>
</dbReference>
<dbReference type="PANTHER" id="PTHR46268">
    <property type="entry name" value="STRESS RESPONSE PROTEIN NHAX"/>
    <property type="match status" value="1"/>
</dbReference>
<organism evidence="3 4">
    <name type="scientific">Rhodohalobacter barkolensis</name>
    <dbReference type="NCBI Taxonomy" id="2053187"/>
    <lineage>
        <taxon>Bacteria</taxon>
        <taxon>Pseudomonadati</taxon>
        <taxon>Balneolota</taxon>
        <taxon>Balneolia</taxon>
        <taxon>Balneolales</taxon>
        <taxon>Balneolaceae</taxon>
        <taxon>Rhodohalobacter</taxon>
    </lineage>
</organism>
<dbReference type="Proteomes" id="UP000233398">
    <property type="component" value="Unassembled WGS sequence"/>
</dbReference>
<comment type="similarity">
    <text evidence="1">Belongs to the universal stress protein A family.</text>
</comment>
<name>A0A2N0VE38_9BACT</name>
<dbReference type="SUPFAM" id="SSF52402">
    <property type="entry name" value="Adenine nucleotide alpha hydrolases-like"/>
    <property type="match status" value="2"/>
</dbReference>